<evidence type="ECO:0000313" key="1">
    <source>
        <dbReference type="EMBL" id="CDW24742.1"/>
    </source>
</evidence>
<proteinExistence type="predicted"/>
<name>A0A0K2TGM2_LEPSM</name>
<organism evidence="1">
    <name type="scientific">Lepeophtheirus salmonis</name>
    <name type="common">Salmon louse</name>
    <name type="synonym">Caligus salmonis</name>
    <dbReference type="NCBI Taxonomy" id="72036"/>
    <lineage>
        <taxon>Eukaryota</taxon>
        <taxon>Metazoa</taxon>
        <taxon>Ecdysozoa</taxon>
        <taxon>Arthropoda</taxon>
        <taxon>Crustacea</taxon>
        <taxon>Multicrustacea</taxon>
        <taxon>Hexanauplia</taxon>
        <taxon>Copepoda</taxon>
        <taxon>Siphonostomatoida</taxon>
        <taxon>Caligidae</taxon>
        <taxon>Lepeophtheirus</taxon>
    </lineage>
</organism>
<accession>A0A0K2TGM2</accession>
<dbReference type="AlphaFoldDB" id="A0A0K2TGM2"/>
<protein>
    <submittedName>
        <fullName evidence="1">Uncharacterized protein</fullName>
    </submittedName>
</protein>
<sequence>MFSTTNSSLDRNLLHDLEMKLWSRLAQAFLRGDFSWSLDLYWTSDSIPFKRPNNAKSSGEQIGE</sequence>
<dbReference type="EMBL" id="HACA01007381">
    <property type="protein sequence ID" value="CDW24742.1"/>
    <property type="molecule type" value="Transcribed_RNA"/>
</dbReference>
<reference evidence="1" key="1">
    <citation type="submission" date="2014-05" db="EMBL/GenBank/DDBJ databases">
        <authorList>
            <person name="Chronopoulou M."/>
        </authorList>
    </citation>
    <scope>NUCLEOTIDE SEQUENCE</scope>
    <source>
        <tissue evidence="1">Whole organism</tissue>
    </source>
</reference>